<feature type="domain" description="Transposase IS116/IS110/IS902 C-terminal" evidence="2">
    <location>
        <begin position="188"/>
        <end position="267"/>
    </location>
</feature>
<dbReference type="Pfam" id="PF02371">
    <property type="entry name" value="Transposase_20"/>
    <property type="match status" value="1"/>
</dbReference>
<dbReference type="InterPro" id="IPR002525">
    <property type="entry name" value="Transp_IS110-like_N"/>
</dbReference>
<dbReference type="PANTHER" id="PTHR33055">
    <property type="entry name" value="TRANSPOSASE FOR INSERTION SEQUENCE ELEMENT IS1111A"/>
    <property type="match status" value="1"/>
</dbReference>
<gene>
    <name evidence="5" type="ORF">IM816_02955</name>
    <name evidence="6" type="ORF">IM816_07675</name>
    <name evidence="3" type="ORF">IM816_12235</name>
    <name evidence="4" type="ORF">IM816_15610</name>
</gene>
<protein>
    <submittedName>
        <fullName evidence="4">Transposase</fullName>
    </submittedName>
</protein>
<dbReference type="Proteomes" id="UP001056681">
    <property type="component" value="Chromosome"/>
</dbReference>
<sequence length="317" mass="35287">MKPVRHFGIDIDKAALTVACHQVPGQTRRIGNDPPAIDAWLDELPPRSVLAVEASGACHQTLLQRAVAKGVAIYLLNPRDVRHYAESLRRRAKTDRVDAQVIARYLEREQDHLRRYTAPEEHAASLEWLLRRRALLVRQQGSLRLGFQDAPLPAIDALLAQYKAALAQIDRLIDEQVAADRARQQQRELLRTIPGVGALSSAALLSLFWRLPGIGAEALIAYIGLDPRPRESGSYRGTRKLSKRGEAEFRRLTYMAAATFARHTVGQALYARYRARGLSATAVFVILARKIIRLAHAILTKGQPFDPERFAAACAST</sequence>
<evidence type="ECO:0000313" key="6">
    <source>
        <dbReference type="EMBL" id="URL59952.1"/>
    </source>
</evidence>
<name>A0ABY4T540_9GAMM</name>
<dbReference type="RefSeq" id="WP_250338290.1">
    <property type="nucleotide sequence ID" value="NZ_CP063231.1"/>
</dbReference>
<evidence type="ECO:0000313" key="3">
    <source>
        <dbReference type="EMBL" id="URL57403.1"/>
    </source>
</evidence>
<keyword evidence="7" id="KW-1185">Reference proteome</keyword>
<evidence type="ECO:0000259" key="2">
    <source>
        <dbReference type="Pfam" id="PF02371"/>
    </source>
</evidence>
<dbReference type="InterPro" id="IPR047650">
    <property type="entry name" value="Transpos_IS110"/>
</dbReference>
<evidence type="ECO:0000313" key="5">
    <source>
        <dbReference type="EMBL" id="URL59092.1"/>
    </source>
</evidence>
<evidence type="ECO:0000313" key="7">
    <source>
        <dbReference type="Proteomes" id="UP001056681"/>
    </source>
</evidence>
<reference evidence="4" key="1">
    <citation type="submission" date="2020-10" db="EMBL/GenBank/DDBJ databases">
        <title>Whole-genome sequence of Luteibacter sp. EIF3.</title>
        <authorList>
            <person name="Friedrich I."/>
            <person name="Hertel R."/>
            <person name="Daniel R."/>
        </authorList>
    </citation>
    <scope>NUCLEOTIDE SEQUENCE</scope>
    <source>
        <strain evidence="4">EIF3</strain>
    </source>
</reference>
<dbReference type="InterPro" id="IPR003346">
    <property type="entry name" value="Transposase_20"/>
</dbReference>
<feature type="domain" description="Transposase IS110-like N-terminal" evidence="1">
    <location>
        <begin position="8"/>
        <end position="140"/>
    </location>
</feature>
<dbReference type="PANTHER" id="PTHR33055:SF13">
    <property type="entry name" value="TRANSPOSASE"/>
    <property type="match status" value="1"/>
</dbReference>
<dbReference type="EMBL" id="CP063231">
    <property type="protein sequence ID" value="URL59952.1"/>
    <property type="molecule type" value="Genomic_DNA"/>
</dbReference>
<dbReference type="EMBL" id="CP063231">
    <property type="protein sequence ID" value="URL59092.1"/>
    <property type="molecule type" value="Genomic_DNA"/>
</dbReference>
<proteinExistence type="predicted"/>
<dbReference type="EMBL" id="CP063231">
    <property type="protein sequence ID" value="URL57403.1"/>
    <property type="molecule type" value="Genomic_DNA"/>
</dbReference>
<evidence type="ECO:0000313" key="4">
    <source>
        <dbReference type="EMBL" id="URL58014.1"/>
    </source>
</evidence>
<organism evidence="4 7">
    <name type="scientific">Luteibacter flocculans</name>
    <dbReference type="NCBI Taxonomy" id="2780091"/>
    <lineage>
        <taxon>Bacteria</taxon>
        <taxon>Pseudomonadati</taxon>
        <taxon>Pseudomonadota</taxon>
        <taxon>Gammaproteobacteria</taxon>
        <taxon>Lysobacterales</taxon>
        <taxon>Rhodanobacteraceae</taxon>
        <taxon>Luteibacter</taxon>
    </lineage>
</organism>
<evidence type="ECO:0000259" key="1">
    <source>
        <dbReference type="Pfam" id="PF01548"/>
    </source>
</evidence>
<dbReference type="Pfam" id="PF01548">
    <property type="entry name" value="DEDD_Tnp_IS110"/>
    <property type="match status" value="1"/>
</dbReference>
<dbReference type="EMBL" id="CP063231">
    <property type="protein sequence ID" value="URL58014.1"/>
    <property type="molecule type" value="Genomic_DNA"/>
</dbReference>
<accession>A0ABY4T540</accession>